<reference evidence="5" key="3">
    <citation type="journal article" date="2020" name="Curr. Biol.">
        <title>Chromatin organization in early land plants reveals an ancestral association between H3K27me3, transposons, and constitutive heterochromatin.</title>
        <authorList>
            <person name="Montgomery S.A."/>
            <person name="Tanizawa Y."/>
            <person name="Galik B."/>
            <person name="Wang N."/>
            <person name="Ito T."/>
            <person name="Mochizuki T."/>
            <person name="Akimcheva S."/>
            <person name="Bowman J.L."/>
            <person name="Cognat V."/>
            <person name="Marechal-Drouard L."/>
            <person name="Ekker H."/>
            <person name="Hong S.F."/>
            <person name="Kohchi T."/>
            <person name="Lin S.S."/>
            <person name="Liu L.D."/>
            <person name="Nakamura Y."/>
            <person name="Valeeva L.R."/>
            <person name="Shakirov E.V."/>
            <person name="Shippen D.E."/>
            <person name="Wei W.L."/>
            <person name="Yagura M."/>
            <person name="Yamaoka S."/>
            <person name="Yamato K.T."/>
            <person name="Liu C."/>
            <person name="Berger F."/>
        </authorList>
    </citation>
    <scope>NUCLEOTIDE SEQUENCE [LARGE SCALE GENOMIC DNA]</scope>
    <source>
        <strain evidence="5">Tak-1</strain>
    </source>
</reference>
<dbReference type="AlphaFoldDB" id="A0A176W9Q6"/>
<evidence type="ECO:0000256" key="1">
    <source>
        <dbReference type="SAM" id="Phobius"/>
    </source>
</evidence>
<keyword evidence="1" id="KW-1133">Transmembrane helix</keyword>
<keyword evidence="1" id="KW-0812">Transmembrane</keyword>
<sequence>MDEETSALLPGRVSRGIDRDFVEDFEIVCKRAACAVTILTVCLAFISTISFVIYIQPEAPIVNFQGLEVREFSVSNMIDRTGVPTYGVLADATMKVAFFNPSIFYETTVKEVIGLLSFERLIAYGEGEKFVQPRLSGRAINIDVASFMNQGPMVPLYGAAPALLEQISERGSVNLELELAVTSEFSMFDGIVRKEFNTNVKCDIVFAPGDASHIPGHSEGVILSSVCSVV</sequence>
<dbReference type="EMBL" id="LVLJ01001380">
    <property type="protein sequence ID" value="OAE29878.1"/>
    <property type="molecule type" value="Genomic_DNA"/>
</dbReference>
<gene>
    <name evidence="3" type="ORF">AXG93_773s1170</name>
    <name evidence="2" type="ORF">Mp_1g17670</name>
</gene>
<dbReference type="Proteomes" id="UP000077202">
    <property type="component" value="Unassembled WGS sequence"/>
</dbReference>
<reference evidence="2" key="2">
    <citation type="journal article" date="2019" name="Curr. Biol.">
        <title>Chromatin organization in early land plants reveals an ancestral association between H3K27me3, transposons, and constitutive heterochromatin.</title>
        <authorList>
            <person name="Montgomery S.A."/>
            <person name="Tanizawa Y."/>
            <person name="Galik B."/>
            <person name="Wang N."/>
            <person name="Ito T."/>
            <person name="Mochizuki T."/>
            <person name="Akimcheva S."/>
            <person name="Bowman J."/>
            <person name="Cognat V."/>
            <person name="Drouard L."/>
            <person name="Ekker H."/>
            <person name="Houng S."/>
            <person name="Kohchi T."/>
            <person name="Lin S."/>
            <person name="Liu L.D."/>
            <person name="Nakamura Y."/>
            <person name="Valeeva L.R."/>
            <person name="Shakirov E.V."/>
            <person name="Shippen D.E."/>
            <person name="Wei W."/>
            <person name="Yagura M."/>
            <person name="Yamaoka S."/>
            <person name="Yamato K.T."/>
            <person name="Liu C."/>
            <person name="Berger F."/>
        </authorList>
    </citation>
    <scope>NUCLEOTIDE SEQUENCE [LARGE SCALE GENOMIC DNA]</scope>
    <source>
        <strain evidence="2">Tak-1</strain>
    </source>
</reference>
<protein>
    <recommendedName>
        <fullName evidence="6">Late embryogenesis abundant protein LEA-2 subgroup domain-containing protein</fullName>
    </recommendedName>
</protein>
<evidence type="ECO:0000313" key="4">
    <source>
        <dbReference type="Proteomes" id="UP000077202"/>
    </source>
</evidence>
<organism evidence="3 4">
    <name type="scientific">Marchantia polymorpha subsp. ruderalis</name>
    <dbReference type="NCBI Taxonomy" id="1480154"/>
    <lineage>
        <taxon>Eukaryota</taxon>
        <taxon>Viridiplantae</taxon>
        <taxon>Streptophyta</taxon>
        <taxon>Embryophyta</taxon>
        <taxon>Marchantiophyta</taxon>
        <taxon>Marchantiopsida</taxon>
        <taxon>Marchantiidae</taxon>
        <taxon>Marchantiales</taxon>
        <taxon>Marchantiaceae</taxon>
        <taxon>Marchantia</taxon>
    </lineage>
</organism>
<name>A0A176W9Q6_MARPO</name>
<dbReference type="EMBL" id="AP019866">
    <property type="protein sequence ID" value="BBM98972.1"/>
    <property type="molecule type" value="Genomic_DNA"/>
</dbReference>
<evidence type="ECO:0008006" key="6">
    <source>
        <dbReference type="Google" id="ProtNLM"/>
    </source>
</evidence>
<keyword evidence="4" id="KW-1185">Reference proteome</keyword>
<accession>A0A176W9Q6</accession>
<dbReference type="Proteomes" id="UP001162541">
    <property type="component" value="Chromosome 1"/>
</dbReference>
<feature type="transmembrane region" description="Helical" evidence="1">
    <location>
        <begin position="32"/>
        <end position="55"/>
    </location>
</feature>
<evidence type="ECO:0000313" key="2">
    <source>
        <dbReference type="EMBL" id="BBM98972.1"/>
    </source>
</evidence>
<reference evidence="3 4" key="1">
    <citation type="submission" date="2016-03" db="EMBL/GenBank/DDBJ databases">
        <title>Mechanisms controlling the formation of the plant cell surface in tip-growing cells are functionally conserved among land plants.</title>
        <authorList>
            <person name="Honkanen S."/>
            <person name="Jones V.A."/>
            <person name="Morieri G."/>
            <person name="Champion C."/>
            <person name="Hetherington A.J."/>
            <person name="Kelly S."/>
            <person name="Saint-Marcoux D."/>
            <person name="Proust H."/>
            <person name="Prescott H."/>
            <person name="Dolan L."/>
        </authorList>
    </citation>
    <scope>NUCLEOTIDE SEQUENCE [LARGE SCALE GENOMIC DNA]</scope>
    <source>
        <strain evidence="4">cv. Tak-1 and cv. Tak-2</strain>
        <tissue evidence="3">Whole gametophyte</tissue>
    </source>
</reference>
<proteinExistence type="predicted"/>
<keyword evidence="1" id="KW-0472">Membrane</keyword>
<evidence type="ECO:0000313" key="5">
    <source>
        <dbReference type="Proteomes" id="UP001162541"/>
    </source>
</evidence>
<evidence type="ECO:0000313" key="3">
    <source>
        <dbReference type="EMBL" id="OAE29878.1"/>
    </source>
</evidence>